<sequence length="344" mass="37304">MDYTRVRSPSSFSVGTPFRQRPGGPRGPKSPTSPGATKGIIPLDLSARVEEATPAYSSPRSSTWSPSSPGLASEQDLHSEYGGSSTERRTTVSRAIQTGAPEPAPSTPSTPSIAAPAVTVIKKTPTLSPPPAVNFDTPPVPWRGMTLEAAQWSLTSEQLQEVVSAAIRASAQENFIQLVSRQTLDVELVQELERLDSLKATTQAQYRFNMQRRLMLLQSLNALSFSPGDPLSQEALSNLTAQLAALTAACDRLMEALLTVAEQRAQIQRLQDVHVASALAISLRKLNGSYGRRATEVTEARAKITELQAQLEEAWGVAQELAHEMDDLDNFGRDFGYEDDAVFE</sequence>
<feature type="region of interest" description="Disordered" evidence="2">
    <location>
        <begin position="1"/>
        <end position="91"/>
    </location>
</feature>
<dbReference type="EMBL" id="SEKV01001451">
    <property type="protein sequence ID" value="TFY50564.1"/>
    <property type="molecule type" value="Genomic_DNA"/>
</dbReference>
<reference evidence="3 4" key="1">
    <citation type="submission" date="2019-01" db="EMBL/GenBank/DDBJ databases">
        <title>Genome sequencing of the rare red list fungi Fomitopsis rosea.</title>
        <authorList>
            <person name="Buettner E."/>
            <person name="Kellner H."/>
        </authorList>
    </citation>
    <scope>NUCLEOTIDE SEQUENCE [LARGE SCALE GENOMIC DNA]</scope>
    <source>
        <strain evidence="3 4">DSM 105464</strain>
    </source>
</reference>
<evidence type="ECO:0000313" key="3">
    <source>
        <dbReference type="EMBL" id="TFY50564.1"/>
    </source>
</evidence>
<keyword evidence="1" id="KW-0175">Coiled coil</keyword>
<evidence type="ECO:0000256" key="2">
    <source>
        <dbReference type="SAM" id="MobiDB-lite"/>
    </source>
</evidence>
<dbReference type="STRING" id="34475.A0A4Y9XK61"/>
<comment type="caution">
    <text evidence="3">The sequence shown here is derived from an EMBL/GenBank/DDBJ whole genome shotgun (WGS) entry which is preliminary data.</text>
</comment>
<evidence type="ECO:0000313" key="4">
    <source>
        <dbReference type="Proteomes" id="UP000298390"/>
    </source>
</evidence>
<dbReference type="Proteomes" id="UP000298390">
    <property type="component" value="Unassembled WGS sequence"/>
</dbReference>
<dbReference type="AlphaFoldDB" id="A0A4Y9XK61"/>
<feature type="non-terminal residue" evidence="3">
    <location>
        <position position="344"/>
    </location>
</feature>
<feature type="coiled-coil region" evidence="1">
    <location>
        <begin position="236"/>
        <end position="273"/>
    </location>
</feature>
<feature type="compositionally biased region" description="Low complexity" evidence="2">
    <location>
        <begin position="57"/>
        <end position="69"/>
    </location>
</feature>
<feature type="compositionally biased region" description="Low complexity" evidence="2">
    <location>
        <begin position="15"/>
        <end position="35"/>
    </location>
</feature>
<organism evidence="3 4">
    <name type="scientific">Rhodofomes roseus</name>
    <dbReference type="NCBI Taxonomy" id="34475"/>
    <lineage>
        <taxon>Eukaryota</taxon>
        <taxon>Fungi</taxon>
        <taxon>Dikarya</taxon>
        <taxon>Basidiomycota</taxon>
        <taxon>Agaricomycotina</taxon>
        <taxon>Agaricomycetes</taxon>
        <taxon>Polyporales</taxon>
        <taxon>Rhodofomes</taxon>
    </lineage>
</organism>
<protein>
    <submittedName>
        <fullName evidence="3">Uncharacterized protein</fullName>
    </submittedName>
</protein>
<gene>
    <name evidence="3" type="ORF">EVJ58_g10996</name>
</gene>
<evidence type="ECO:0000256" key="1">
    <source>
        <dbReference type="SAM" id="Coils"/>
    </source>
</evidence>
<name>A0A4Y9XK61_9APHY</name>
<proteinExistence type="predicted"/>
<accession>A0A4Y9XK61</accession>